<dbReference type="InterPro" id="IPR011009">
    <property type="entry name" value="Kinase-like_dom_sf"/>
</dbReference>
<dbReference type="SUPFAM" id="SSF56112">
    <property type="entry name" value="Protein kinase-like (PK-like)"/>
    <property type="match status" value="1"/>
</dbReference>
<sequence>MSSKGDYRPRPRSPAGSSRPKEDERNKPASGQPHDDRRAPERPKAFGGGHPARRHQSATPEAGEIKSDDMLKGARRNQSRSTSPAVPRDGPGRDSRDRTRPYESRPRYRERSRTPPGYRGRARSPPPGRYRPRSRSPPHRGRSRSPGYRPSSRSPLPYRARSPGYRARSPPHRPRSPTYRARSRTPPRRSRGDPPRDIARRPRSPSPRSHHASSSGHSPSVQRAKSPRPSNPRADLSLPSQPEEPNKAAYSRGSRPEERKDAKPDIPLDPSRTSSQAVPAPAKPATLSSALKPAAAMSSVPTAMTKTNNADRPSIPSRASDSSSKVETKPDPQAEVDWKTVSFKPTARQQPSLTADLDAKVDTLRAKRLNDYFGRDLKEQLKAFKIRESLELYTMDANMASERAQLIAAQGIKLGVVCMPNLYSDQRAPRHSTTHELTIPAWVEHMTFPPCRRTAVVEEGKQACLPQGRPFDSMREQQRHLVLGARLVRRDEEESHEPEPRDDLRITAQQVVDESKRTSQQRAQAQKNSGSVPSQPTHDRRKRHEDADRHRFIPDSGLKGFPAISSDFGRAPGKINPRLDRLAHYYCSLAVDLEHQLQQRCALLLITRHIHDDDQHYPPFVSVLGVGAYGVVYLARDIQASISGDGPVFYAVKCLNKLGLDTRQRKFQLRELALHSLAAAHPNIVSLHKILDTPSCIYVILSYCPDGDLFGMITEKSRYLGDDKLIRHVFLQIVEAVEYCHSQQIYHRDLKPENILCCDDGKQVLLADFGLATSEKTSGDFGCGSTFYMSPECQGGLYHRLSSYSTPSNDVWSLGVILVNLTCGRNPWKQACPSDETFRAFTKNPDFLRSILPVSKPCNELLKRIFALDPEERINITELRAAAMAIPHWTMTSEELKTATKATREAAKAVIAATAAKAAVAPMPIVFTAPAWQGVPATAAEVERALQSSGELYVDTTSPEASSSSSDEVFSPTSTASSATSSASSPPRSLHKRLHRGSIPQENQHVSTPRRPSYPTRIEDCNRSVSPLRTPELVADSPSSVSSGSSSQPPSSPQTPSKSRTRFDIRRLSLLQAKKWSSKESVVSCSSTSSSATSWMPTTPDADTFANQQVQVFDAFSVSTQSGRRRSSTYEYRDGKDDSKSAYPWAMQPPLAEDCFEDTEMEVDSHTYSYPQELLPSHPKQLADVSRSRPSINAF</sequence>
<keyword evidence="4 9" id="KW-0547">Nucleotide-binding</keyword>
<dbReference type="RefSeq" id="XP_014571231.1">
    <property type="nucleotide sequence ID" value="XM_014715745.1"/>
</dbReference>
<dbReference type="InParanoid" id="G7DX88"/>
<protein>
    <recommendedName>
        <fullName evidence="1">non-specific serine/threonine protein kinase</fullName>
        <ecNumber evidence="1">2.7.11.1</ecNumber>
    </recommendedName>
</protein>
<feature type="compositionally biased region" description="Basic and acidic residues" evidence="10">
    <location>
        <begin position="190"/>
        <end position="200"/>
    </location>
</feature>
<feature type="compositionally biased region" description="Basic and acidic residues" evidence="10">
    <location>
        <begin position="19"/>
        <end position="44"/>
    </location>
</feature>
<dbReference type="PROSITE" id="PS00108">
    <property type="entry name" value="PROTEIN_KINASE_ST"/>
    <property type="match status" value="1"/>
</dbReference>
<dbReference type="InterPro" id="IPR000719">
    <property type="entry name" value="Prot_kinase_dom"/>
</dbReference>
<feature type="binding site" evidence="9">
    <location>
        <position position="653"/>
    </location>
    <ligand>
        <name>ATP</name>
        <dbReference type="ChEBI" id="CHEBI:30616"/>
    </ligand>
</feature>
<evidence type="ECO:0000256" key="1">
    <source>
        <dbReference type="ARBA" id="ARBA00012513"/>
    </source>
</evidence>
<keyword evidence="13" id="KW-1185">Reference proteome</keyword>
<feature type="compositionally biased region" description="Basic and acidic residues" evidence="10">
    <location>
        <begin position="63"/>
        <end position="72"/>
    </location>
</feature>
<keyword evidence="3" id="KW-0808">Transferase</keyword>
<dbReference type="OrthoDB" id="541276at2759"/>
<feature type="region of interest" description="Disordered" evidence="10">
    <location>
        <begin position="1167"/>
        <end position="1195"/>
    </location>
</feature>
<dbReference type="InterPro" id="IPR008271">
    <property type="entry name" value="Ser/Thr_kinase_AS"/>
</dbReference>
<dbReference type="PANTHER" id="PTHR24343">
    <property type="entry name" value="SERINE/THREONINE KINASE"/>
    <property type="match status" value="1"/>
</dbReference>
<feature type="compositionally biased region" description="Basic residues" evidence="10">
    <location>
        <begin position="130"/>
        <end position="143"/>
    </location>
</feature>
<feature type="compositionally biased region" description="Low complexity" evidence="10">
    <location>
        <begin position="1037"/>
        <end position="1058"/>
    </location>
</feature>
<evidence type="ECO:0000256" key="8">
    <source>
        <dbReference type="ARBA" id="ARBA00048679"/>
    </source>
</evidence>
<feature type="compositionally biased region" description="Low complexity" evidence="10">
    <location>
        <begin position="144"/>
        <end position="168"/>
    </location>
</feature>
<gene>
    <name evidence="12" type="primary">Mo01853</name>
    <name evidence="12" type="ORF">E5Q_01853</name>
</gene>
<evidence type="ECO:0000256" key="3">
    <source>
        <dbReference type="ARBA" id="ARBA00022679"/>
    </source>
</evidence>
<feature type="compositionally biased region" description="Basic and acidic residues" evidence="10">
    <location>
        <begin position="254"/>
        <end position="266"/>
    </location>
</feature>
<dbReference type="GO" id="GO:0005634">
    <property type="term" value="C:nucleus"/>
    <property type="evidence" value="ECO:0007669"/>
    <property type="project" value="TreeGrafter"/>
</dbReference>
<keyword evidence="6 9" id="KW-0067">ATP-binding</keyword>
<feature type="compositionally biased region" description="Basic and acidic residues" evidence="10">
    <location>
        <begin position="1131"/>
        <end position="1140"/>
    </location>
</feature>
<feature type="region of interest" description="Disordered" evidence="10">
    <location>
        <begin position="512"/>
        <end position="549"/>
    </location>
</feature>
<evidence type="ECO:0000256" key="9">
    <source>
        <dbReference type="PROSITE-ProRule" id="PRU10141"/>
    </source>
</evidence>
<feature type="compositionally biased region" description="Low complexity" evidence="10">
    <location>
        <begin position="311"/>
        <end position="323"/>
    </location>
</feature>
<comment type="caution">
    <text evidence="12">The sequence shown here is derived from an EMBL/GenBank/DDBJ whole genome shotgun (WGS) entry which is preliminary data.</text>
</comment>
<dbReference type="GO" id="GO:0005737">
    <property type="term" value="C:cytoplasm"/>
    <property type="evidence" value="ECO:0007669"/>
    <property type="project" value="TreeGrafter"/>
</dbReference>
<evidence type="ECO:0000256" key="2">
    <source>
        <dbReference type="ARBA" id="ARBA00022527"/>
    </source>
</evidence>
<feature type="compositionally biased region" description="Basic residues" evidence="10">
    <location>
        <begin position="169"/>
        <end position="189"/>
    </location>
</feature>
<name>G7DX88_MIXOS</name>
<proteinExistence type="predicted"/>
<feature type="compositionally biased region" description="Basic and acidic residues" evidence="10">
    <location>
        <begin position="90"/>
        <end position="113"/>
    </location>
</feature>
<keyword evidence="2" id="KW-0723">Serine/threonine-protein kinase</keyword>
<dbReference type="CDD" id="cd13993">
    <property type="entry name" value="STKc_Pat1_like"/>
    <property type="match status" value="1"/>
</dbReference>
<evidence type="ECO:0000313" key="13">
    <source>
        <dbReference type="Proteomes" id="UP000009131"/>
    </source>
</evidence>
<organism evidence="12 13">
    <name type="scientific">Mixia osmundae (strain CBS 9802 / IAM 14324 / JCM 22182 / KY 12970)</name>
    <dbReference type="NCBI Taxonomy" id="764103"/>
    <lineage>
        <taxon>Eukaryota</taxon>
        <taxon>Fungi</taxon>
        <taxon>Dikarya</taxon>
        <taxon>Basidiomycota</taxon>
        <taxon>Pucciniomycotina</taxon>
        <taxon>Mixiomycetes</taxon>
        <taxon>Mixiales</taxon>
        <taxon>Mixiaceae</taxon>
        <taxon>Mixia</taxon>
    </lineage>
</organism>
<feature type="region of interest" description="Disordered" evidence="10">
    <location>
        <begin position="1"/>
        <end position="335"/>
    </location>
</feature>
<evidence type="ECO:0000256" key="10">
    <source>
        <dbReference type="SAM" id="MobiDB-lite"/>
    </source>
</evidence>
<dbReference type="AlphaFoldDB" id="G7DX88"/>
<dbReference type="EC" id="2.7.11.1" evidence="1"/>
<dbReference type="PROSITE" id="PS00107">
    <property type="entry name" value="PROTEIN_KINASE_ATP"/>
    <property type="match status" value="1"/>
</dbReference>
<feature type="domain" description="Protein kinase" evidence="11">
    <location>
        <begin position="618"/>
        <end position="891"/>
    </location>
</feature>
<dbReference type="PROSITE" id="PS50011">
    <property type="entry name" value="PROTEIN_KINASE_DOM"/>
    <property type="match status" value="1"/>
</dbReference>
<reference evidence="12 13" key="2">
    <citation type="journal article" date="2012" name="Open Biol.">
        <title>Characteristics of nucleosomes and linker DNA regions on the genome of the basidiomycete Mixia osmundae revealed by mono- and dinucleosome mapping.</title>
        <authorList>
            <person name="Nishida H."/>
            <person name="Kondo S."/>
            <person name="Matsumoto T."/>
            <person name="Suzuki Y."/>
            <person name="Yoshikawa H."/>
            <person name="Taylor T.D."/>
            <person name="Sugiyama J."/>
        </authorList>
    </citation>
    <scope>NUCLEOTIDE SEQUENCE [LARGE SCALE GENOMIC DNA]</scope>
    <source>
        <strain evidence="13">CBS 9802 / IAM 14324 / JCM 22182 / KY 12970</strain>
    </source>
</reference>
<dbReference type="GO" id="GO:0004674">
    <property type="term" value="F:protein serine/threonine kinase activity"/>
    <property type="evidence" value="ECO:0007669"/>
    <property type="project" value="UniProtKB-KW"/>
</dbReference>
<dbReference type="Gene3D" id="1.10.510.10">
    <property type="entry name" value="Transferase(Phosphotransferase) domain 1"/>
    <property type="match status" value="1"/>
</dbReference>
<evidence type="ECO:0000256" key="7">
    <source>
        <dbReference type="ARBA" id="ARBA00047899"/>
    </source>
</evidence>
<keyword evidence="5" id="KW-0418">Kinase</keyword>
<feature type="region of interest" description="Disordered" evidence="10">
    <location>
        <begin position="954"/>
        <end position="1064"/>
    </location>
</feature>
<comment type="catalytic activity">
    <reaction evidence="7">
        <text>L-threonyl-[protein] + ATP = O-phospho-L-threonyl-[protein] + ADP + H(+)</text>
        <dbReference type="Rhea" id="RHEA:46608"/>
        <dbReference type="Rhea" id="RHEA-COMP:11060"/>
        <dbReference type="Rhea" id="RHEA-COMP:11605"/>
        <dbReference type="ChEBI" id="CHEBI:15378"/>
        <dbReference type="ChEBI" id="CHEBI:30013"/>
        <dbReference type="ChEBI" id="CHEBI:30616"/>
        <dbReference type="ChEBI" id="CHEBI:61977"/>
        <dbReference type="ChEBI" id="CHEBI:456216"/>
        <dbReference type="EC" id="2.7.11.1"/>
    </reaction>
</comment>
<accession>G7DX88</accession>
<evidence type="ECO:0000256" key="5">
    <source>
        <dbReference type="ARBA" id="ARBA00022777"/>
    </source>
</evidence>
<dbReference type="SMART" id="SM00220">
    <property type="entry name" value="S_TKc"/>
    <property type="match status" value="1"/>
</dbReference>
<evidence type="ECO:0000313" key="12">
    <source>
        <dbReference type="EMBL" id="GAA95198.1"/>
    </source>
</evidence>
<evidence type="ECO:0000256" key="6">
    <source>
        <dbReference type="ARBA" id="ARBA00022840"/>
    </source>
</evidence>
<dbReference type="EMBL" id="BABT02000059">
    <property type="protein sequence ID" value="GAA95198.1"/>
    <property type="molecule type" value="Genomic_DNA"/>
</dbReference>
<dbReference type="GO" id="GO:0005524">
    <property type="term" value="F:ATP binding"/>
    <property type="evidence" value="ECO:0007669"/>
    <property type="project" value="UniProtKB-UniRule"/>
</dbReference>
<feature type="compositionally biased region" description="Basic and acidic residues" evidence="10">
    <location>
        <begin position="324"/>
        <end position="335"/>
    </location>
</feature>
<feature type="compositionally biased region" description="Low complexity" evidence="10">
    <location>
        <begin position="954"/>
        <end position="987"/>
    </location>
</feature>
<reference evidence="12 13" key="1">
    <citation type="journal article" date="2011" name="J. Gen. Appl. Microbiol.">
        <title>Draft genome sequencing of the enigmatic basidiomycete Mixia osmundae.</title>
        <authorList>
            <person name="Nishida H."/>
            <person name="Nagatsuka Y."/>
            <person name="Sugiyama J."/>
        </authorList>
    </citation>
    <scope>NUCLEOTIDE SEQUENCE [LARGE SCALE GENOMIC DNA]</scope>
    <source>
        <strain evidence="13">CBS 9802 / IAM 14324 / JCM 22182 / KY 12970</strain>
    </source>
</reference>
<dbReference type="HOGENOM" id="CLU_271376_0_0_1"/>
<dbReference type="eggNOG" id="KOG0583">
    <property type="taxonomic scope" value="Eukaryota"/>
</dbReference>
<evidence type="ECO:0000259" key="11">
    <source>
        <dbReference type="PROSITE" id="PS50011"/>
    </source>
</evidence>
<dbReference type="Pfam" id="PF00069">
    <property type="entry name" value="Pkinase"/>
    <property type="match status" value="1"/>
</dbReference>
<feature type="compositionally biased region" description="Polar residues" evidence="10">
    <location>
        <begin position="299"/>
        <end position="310"/>
    </location>
</feature>
<evidence type="ECO:0000256" key="4">
    <source>
        <dbReference type="ARBA" id="ARBA00022741"/>
    </source>
</evidence>
<comment type="catalytic activity">
    <reaction evidence="8">
        <text>L-seryl-[protein] + ATP = O-phospho-L-seryl-[protein] + ADP + H(+)</text>
        <dbReference type="Rhea" id="RHEA:17989"/>
        <dbReference type="Rhea" id="RHEA-COMP:9863"/>
        <dbReference type="Rhea" id="RHEA-COMP:11604"/>
        <dbReference type="ChEBI" id="CHEBI:15378"/>
        <dbReference type="ChEBI" id="CHEBI:29999"/>
        <dbReference type="ChEBI" id="CHEBI:30616"/>
        <dbReference type="ChEBI" id="CHEBI:83421"/>
        <dbReference type="ChEBI" id="CHEBI:456216"/>
        <dbReference type="EC" id="2.7.11.1"/>
    </reaction>
</comment>
<dbReference type="Proteomes" id="UP000009131">
    <property type="component" value="Unassembled WGS sequence"/>
</dbReference>
<dbReference type="PANTHER" id="PTHR24343:SF541">
    <property type="entry name" value="SERINE_THREONINE-PROTEIN KINASE SKS1-RELATED"/>
    <property type="match status" value="1"/>
</dbReference>
<dbReference type="InterPro" id="IPR017441">
    <property type="entry name" value="Protein_kinase_ATP_BS"/>
</dbReference>
<dbReference type="STRING" id="764103.G7DX88"/>
<feature type="compositionally biased region" description="Polar residues" evidence="10">
    <location>
        <begin position="512"/>
        <end position="536"/>
    </location>
</feature>
<feature type="region of interest" description="Disordered" evidence="10">
    <location>
        <begin position="1124"/>
        <end position="1145"/>
    </location>
</feature>